<protein>
    <submittedName>
        <fullName evidence="2">Arrestin C-terminal-like domain-containing protein</fullName>
    </submittedName>
</protein>
<reference evidence="2" key="1">
    <citation type="submission" date="2022-11" db="UniProtKB">
        <authorList>
            <consortium name="WormBaseParasite"/>
        </authorList>
    </citation>
    <scope>IDENTIFICATION</scope>
</reference>
<sequence length="360" mass="40817">MLSFRISLNTESNVFLPNSQVSGTVHLEIEKELKAQKIDLQIFGVAKTKWHEDRRYSKNMSERIHFSAELFYIETNDILWQSSTTSDGIIQTLQPGKYQFPFHFIIPSNAAPCISGEFGNISYQMETNIDISWKKEKLKKETRRCEFFVYRNMDLNLYPQLASMASSSDFVIQNKCCSRSAFPLDVQISIPKAGYVLGETIEVKIEITNKTSWKIKKFEIGIYENIDYMAHFERSNYGYHTATGPRTVYKTSKKKVTSKIFIFNSSANGIITYNLEVPELIPTYRECSLIKNGYSLFVKASTNAIFSSGPEVLQPIIIGTVPIREPSAIGSNASQTKSSEKKSDNENVEENESKGGDSVN</sequence>
<dbReference type="WBParaSite" id="ES5_v2.g21537.t1">
    <property type="protein sequence ID" value="ES5_v2.g21537.t1"/>
    <property type="gene ID" value="ES5_v2.g21537"/>
</dbReference>
<evidence type="ECO:0000313" key="2">
    <source>
        <dbReference type="WBParaSite" id="ES5_v2.g21537.t1"/>
    </source>
</evidence>
<accession>A0AC34FW14</accession>
<proteinExistence type="predicted"/>
<organism evidence="1 2">
    <name type="scientific">Panagrolaimus sp. ES5</name>
    <dbReference type="NCBI Taxonomy" id="591445"/>
    <lineage>
        <taxon>Eukaryota</taxon>
        <taxon>Metazoa</taxon>
        <taxon>Ecdysozoa</taxon>
        <taxon>Nematoda</taxon>
        <taxon>Chromadorea</taxon>
        <taxon>Rhabditida</taxon>
        <taxon>Tylenchina</taxon>
        <taxon>Panagrolaimomorpha</taxon>
        <taxon>Panagrolaimoidea</taxon>
        <taxon>Panagrolaimidae</taxon>
        <taxon>Panagrolaimus</taxon>
    </lineage>
</organism>
<evidence type="ECO:0000313" key="1">
    <source>
        <dbReference type="Proteomes" id="UP000887579"/>
    </source>
</evidence>
<name>A0AC34FW14_9BILA</name>
<dbReference type="Proteomes" id="UP000887579">
    <property type="component" value="Unplaced"/>
</dbReference>